<proteinExistence type="predicted"/>
<gene>
    <name evidence="1" type="ORF">LAMO00422_LOCUS18920</name>
</gene>
<reference evidence="1" key="1">
    <citation type="submission" date="2021-01" db="EMBL/GenBank/DDBJ databases">
        <authorList>
            <person name="Corre E."/>
            <person name="Pelletier E."/>
            <person name="Niang G."/>
            <person name="Scheremetjew M."/>
            <person name="Finn R."/>
            <person name="Kale V."/>
            <person name="Holt S."/>
            <person name="Cochrane G."/>
            <person name="Meng A."/>
            <person name="Brown T."/>
            <person name="Cohen L."/>
        </authorList>
    </citation>
    <scope>NUCLEOTIDE SEQUENCE</scope>
    <source>
        <strain evidence="1">CCMP2058</strain>
    </source>
</reference>
<sequence>MISVYMGWDGRYITAADEDRPQRYLDGEMLESQPSFYHLCNQPDAQEKYEKQRLGLKEALVSEPIAVVKGRVRRLFKNLKKYRAKEDLDLTAMGRAMDRIREIKKMTEVPLSIKDGAIDMVVDAVFPLDISDSNIGVLCSPLGRLQRV</sequence>
<evidence type="ECO:0000313" key="1">
    <source>
        <dbReference type="EMBL" id="CAD8459962.1"/>
    </source>
</evidence>
<dbReference type="EMBL" id="HBEM01027762">
    <property type="protein sequence ID" value="CAD8459962.1"/>
    <property type="molecule type" value="Transcribed_RNA"/>
</dbReference>
<accession>A0A7S0DMW7</accession>
<dbReference type="AlphaFoldDB" id="A0A7S0DMW7"/>
<protein>
    <submittedName>
        <fullName evidence="1">Uncharacterized protein</fullName>
    </submittedName>
</protein>
<organism evidence="1">
    <name type="scientific">Amorphochlora amoebiformis</name>
    <dbReference type="NCBI Taxonomy" id="1561963"/>
    <lineage>
        <taxon>Eukaryota</taxon>
        <taxon>Sar</taxon>
        <taxon>Rhizaria</taxon>
        <taxon>Cercozoa</taxon>
        <taxon>Chlorarachniophyceae</taxon>
        <taxon>Amorphochlora</taxon>
    </lineage>
</organism>
<name>A0A7S0DMW7_9EUKA</name>